<name>A0A0A9BR88_ARUDO</name>
<dbReference type="AlphaFoldDB" id="A0A0A9BR88"/>
<reference evidence="1" key="2">
    <citation type="journal article" date="2015" name="Data Brief">
        <title>Shoot transcriptome of the giant reed, Arundo donax.</title>
        <authorList>
            <person name="Barrero R.A."/>
            <person name="Guerrero F.D."/>
            <person name="Moolhuijzen P."/>
            <person name="Goolsby J.A."/>
            <person name="Tidwell J."/>
            <person name="Bellgard S.E."/>
            <person name="Bellgard M.I."/>
        </authorList>
    </citation>
    <scope>NUCLEOTIDE SEQUENCE</scope>
    <source>
        <tissue evidence="1">Shoot tissue taken approximately 20 cm above the soil surface</tissue>
    </source>
</reference>
<proteinExistence type="predicted"/>
<evidence type="ECO:0000313" key="1">
    <source>
        <dbReference type="EMBL" id="JAD66519.1"/>
    </source>
</evidence>
<accession>A0A0A9BR88</accession>
<protein>
    <submittedName>
        <fullName evidence="1">Uncharacterized protein</fullName>
    </submittedName>
</protein>
<dbReference type="EMBL" id="GBRH01231376">
    <property type="protein sequence ID" value="JAD66519.1"/>
    <property type="molecule type" value="Transcribed_RNA"/>
</dbReference>
<reference evidence="1" key="1">
    <citation type="submission" date="2014-09" db="EMBL/GenBank/DDBJ databases">
        <authorList>
            <person name="Magalhaes I.L.F."/>
            <person name="Oliveira U."/>
            <person name="Santos F.R."/>
            <person name="Vidigal T.H.D.A."/>
            <person name="Brescovit A.D."/>
            <person name="Santos A.J."/>
        </authorList>
    </citation>
    <scope>NUCLEOTIDE SEQUENCE</scope>
    <source>
        <tissue evidence="1">Shoot tissue taken approximately 20 cm above the soil surface</tissue>
    </source>
</reference>
<sequence>MQSMAFRHSFLYVNAMEVVHKGNKDVGAWNIVAKDLKKTQKKLDAYYKAQEQANAAGANQWKRSKSHFTAPNGYYTTNSDVGGDRETDVKLVQGNSYGASGSSAGMSDSELLAIIAPSFRRPTGRPRSSQFKGHLDGIKKRIIAKKLSGSRLGKKSTVNDLSTEGQKKKIRCGQCHLLGHSTPSCRKKKVDLDTELPEF</sequence>
<organism evidence="1">
    <name type="scientific">Arundo donax</name>
    <name type="common">Giant reed</name>
    <name type="synonym">Donax arundinaceus</name>
    <dbReference type="NCBI Taxonomy" id="35708"/>
    <lineage>
        <taxon>Eukaryota</taxon>
        <taxon>Viridiplantae</taxon>
        <taxon>Streptophyta</taxon>
        <taxon>Embryophyta</taxon>
        <taxon>Tracheophyta</taxon>
        <taxon>Spermatophyta</taxon>
        <taxon>Magnoliopsida</taxon>
        <taxon>Liliopsida</taxon>
        <taxon>Poales</taxon>
        <taxon>Poaceae</taxon>
        <taxon>PACMAD clade</taxon>
        <taxon>Arundinoideae</taxon>
        <taxon>Arundineae</taxon>
        <taxon>Arundo</taxon>
    </lineage>
</organism>